<protein>
    <submittedName>
        <fullName evidence="4">Uncharacterized protein</fullName>
    </submittedName>
</protein>
<reference evidence="3 6" key="2">
    <citation type="journal article" date="2019" name="Emerg. Microbes Infect.">
        <title>Comprehensive subspecies identification of 175 nontuberculous mycobacteria species based on 7547 genomic profiles.</title>
        <authorList>
            <person name="Matsumoto Y."/>
            <person name="Kinjo T."/>
            <person name="Motooka D."/>
            <person name="Nabeya D."/>
            <person name="Jung N."/>
            <person name="Uechi K."/>
            <person name="Horii T."/>
            <person name="Iida T."/>
            <person name="Fujita J."/>
            <person name="Nakamura S."/>
        </authorList>
    </citation>
    <scope>NUCLEOTIDE SEQUENCE [LARGE SCALE GENOMIC DNA]</scope>
    <source>
        <strain evidence="3 6">JCM 18113</strain>
    </source>
</reference>
<evidence type="ECO:0000256" key="2">
    <source>
        <dbReference type="SAM" id="Phobius"/>
    </source>
</evidence>
<accession>A0A1X0G0D4</accession>
<evidence type="ECO:0000313" key="6">
    <source>
        <dbReference type="Proteomes" id="UP000465812"/>
    </source>
</evidence>
<dbReference type="EMBL" id="AP022590">
    <property type="protein sequence ID" value="BBY36842.1"/>
    <property type="molecule type" value="Genomic_DNA"/>
</dbReference>
<reference evidence="3" key="3">
    <citation type="submission" date="2020-02" db="EMBL/GenBank/DDBJ databases">
        <authorList>
            <person name="Matsumoto Y."/>
            <person name="Kinjo T."/>
            <person name="Motooka D."/>
            <person name="Nabeya D."/>
            <person name="Jung N."/>
            <person name="Uechi K."/>
            <person name="Horii T."/>
            <person name="Iida T."/>
            <person name="Fujita J."/>
            <person name="Nakamura S."/>
        </authorList>
    </citation>
    <scope>NUCLEOTIDE SEQUENCE</scope>
    <source>
        <strain evidence="3">JCM 18113</strain>
    </source>
</reference>
<evidence type="ECO:0000256" key="1">
    <source>
        <dbReference type="SAM" id="MobiDB-lite"/>
    </source>
</evidence>
<proteinExistence type="predicted"/>
<feature type="compositionally biased region" description="Low complexity" evidence="1">
    <location>
        <begin position="43"/>
        <end position="66"/>
    </location>
</feature>
<keyword evidence="2" id="KW-1133">Transmembrane helix</keyword>
<feature type="region of interest" description="Disordered" evidence="1">
    <location>
        <begin position="43"/>
        <end position="68"/>
    </location>
</feature>
<dbReference type="RefSeq" id="WP_083093995.1">
    <property type="nucleotide sequence ID" value="NZ_AP022590.1"/>
</dbReference>
<evidence type="ECO:0000313" key="5">
    <source>
        <dbReference type="Proteomes" id="UP000192760"/>
    </source>
</evidence>
<dbReference type="AlphaFoldDB" id="A0A1X0G0D4"/>
<organism evidence="4 5">
    <name type="scientific">Mycobacterium mantenii</name>
    <dbReference type="NCBI Taxonomy" id="560555"/>
    <lineage>
        <taxon>Bacteria</taxon>
        <taxon>Bacillati</taxon>
        <taxon>Actinomycetota</taxon>
        <taxon>Actinomycetes</taxon>
        <taxon>Mycobacteriales</taxon>
        <taxon>Mycobacteriaceae</taxon>
        <taxon>Mycobacterium</taxon>
        <taxon>Mycobacterium avium complex (MAC)</taxon>
    </lineage>
</organism>
<feature type="transmembrane region" description="Helical" evidence="2">
    <location>
        <begin position="16"/>
        <end position="35"/>
    </location>
</feature>
<keyword evidence="2" id="KW-0812">Transmembrane</keyword>
<keyword evidence="6" id="KW-1185">Reference proteome</keyword>
<dbReference type="Proteomes" id="UP000465812">
    <property type="component" value="Chromosome"/>
</dbReference>
<name>A0A1X0G0D4_MYCNT</name>
<evidence type="ECO:0000313" key="4">
    <source>
        <dbReference type="EMBL" id="ORB07504.1"/>
    </source>
</evidence>
<keyword evidence="2" id="KW-0472">Membrane</keyword>
<gene>
    <name evidence="4" type="ORF">BST30_06015</name>
    <name evidence="3" type="ORF">MMAN_09760</name>
</gene>
<dbReference type="EMBL" id="MVHW01000005">
    <property type="protein sequence ID" value="ORB07504.1"/>
    <property type="molecule type" value="Genomic_DNA"/>
</dbReference>
<evidence type="ECO:0000313" key="3">
    <source>
        <dbReference type="EMBL" id="BBY36842.1"/>
    </source>
</evidence>
<sequence length="188" mass="19934">MAGGGEPQNDLVLRRLADVSVVAILLLFAVVGLLWRPWQHPESNTTITSSSNAPTTSTPAGTTTAALSFTAPPPVTVTASAPAHDPAREKSFLAGLDAAAALSGPKHVSYATIPGSHGAYMGDPSAWMPGGSVLKYVYQACAVLARYPHHYEQATDPFYEEVGMPMDVDAKTQQERVTYMQIVGFDLC</sequence>
<reference evidence="4 5" key="1">
    <citation type="submission" date="2017-02" db="EMBL/GenBank/DDBJ databases">
        <title>The new phylogeny of genus Mycobacterium.</title>
        <authorList>
            <person name="Tortoli E."/>
            <person name="Trovato A."/>
            <person name="Cirillo D.M."/>
        </authorList>
    </citation>
    <scope>NUCLEOTIDE SEQUENCE [LARGE SCALE GENOMIC DNA]</scope>
    <source>
        <strain evidence="4 5">DSM 45255</strain>
    </source>
</reference>
<dbReference type="Proteomes" id="UP000192760">
    <property type="component" value="Unassembled WGS sequence"/>
</dbReference>